<evidence type="ECO:0000256" key="6">
    <source>
        <dbReference type="SAM" id="Phobius"/>
    </source>
</evidence>
<evidence type="ECO:0000256" key="4">
    <source>
        <dbReference type="ARBA" id="ARBA00022825"/>
    </source>
</evidence>
<dbReference type="InterPro" id="IPR002477">
    <property type="entry name" value="Peptidoglycan-bd-like"/>
</dbReference>
<dbReference type="InterPro" id="IPR055210">
    <property type="entry name" value="CtpA/B_N"/>
</dbReference>
<evidence type="ECO:0000313" key="9">
    <source>
        <dbReference type="Proteomes" id="UP001596147"/>
    </source>
</evidence>
<feature type="domain" description="PDZ" evidence="7">
    <location>
        <begin position="106"/>
        <end position="174"/>
    </location>
</feature>
<accession>A0ABW0LCB7</accession>
<dbReference type="Gene3D" id="3.90.226.10">
    <property type="entry name" value="2-enoyl-CoA Hydratase, Chain A, domain 1"/>
    <property type="match status" value="1"/>
</dbReference>
<keyword evidence="2 5" id="KW-0645">Protease</keyword>
<dbReference type="Pfam" id="PF03572">
    <property type="entry name" value="Peptidase_S41"/>
    <property type="match status" value="1"/>
</dbReference>
<keyword evidence="4 5" id="KW-0720">Serine protease</keyword>
<dbReference type="SMART" id="SM00245">
    <property type="entry name" value="TSPc"/>
    <property type="match status" value="1"/>
</dbReference>
<dbReference type="PANTHER" id="PTHR32060:SF30">
    <property type="entry name" value="CARBOXY-TERMINAL PROCESSING PROTEASE CTPA"/>
    <property type="match status" value="1"/>
</dbReference>
<dbReference type="PROSITE" id="PS50106">
    <property type="entry name" value="PDZ"/>
    <property type="match status" value="1"/>
</dbReference>
<dbReference type="InterPro" id="IPR036365">
    <property type="entry name" value="PGBD-like_sf"/>
</dbReference>
<comment type="similarity">
    <text evidence="1 5">Belongs to the peptidase S41A family.</text>
</comment>
<protein>
    <submittedName>
        <fullName evidence="8">S41 family peptidase</fullName>
    </submittedName>
</protein>
<dbReference type="SUPFAM" id="SSF47090">
    <property type="entry name" value="PGBD-like"/>
    <property type="match status" value="1"/>
</dbReference>
<dbReference type="CDD" id="cd07560">
    <property type="entry name" value="Peptidase_S41_CPP"/>
    <property type="match status" value="1"/>
</dbReference>
<evidence type="ECO:0000259" key="7">
    <source>
        <dbReference type="PROSITE" id="PS50106"/>
    </source>
</evidence>
<name>A0ABW0LCB7_9BACI</name>
<keyword evidence="3 5" id="KW-0378">Hydrolase</keyword>
<dbReference type="InterPro" id="IPR001478">
    <property type="entry name" value="PDZ"/>
</dbReference>
<reference evidence="9" key="1">
    <citation type="journal article" date="2019" name="Int. J. Syst. Evol. Microbiol.">
        <title>The Global Catalogue of Microorganisms (GCM) 10K type strain sequencing project: providing services to taxonomists for standard genome sequencing and annotation.</title>
        <authorList>
            <consortium name="The Broad Institute Genomics Platform"/>
            <consortium name="The Broad Institute Genome Sequencing Center for Infectious Disease"/>
            <person name="Wu L."/>
            <person name="Ma J."/>
        </authorList>
    </citation>
    <scope>NUCLEOTIDE SEQUENCE [LARGE SCALE GENOMIC DNA]</scope>
    <source>
        <strain evidence="9">CGMCC 1.12237</strain>
    </source>
</reference>
<dbReference type="InterPro" id="IPR041489">
    <property type="entry name" value="PDZ_6"/>
</dbReference>
<comment type="caution">
    <text evidence="8">The sequence shown here is derived from an EMBL/GenBank/DDBJ whole genome shotgun (WGS) entry which is preliminary data.</text>
</comment>
<keyword evidence="6" id="KW-0472">Membrane</keyword>
<evidence type="ECO:0000256" key="5">
    <source>
        <dbReference type="RuleBase" id="RU004404"/>
    </source>
</evidence>
<dbReference type="NCBIfam" id="TIGR00225">
    <property type="entry name" value="prc"/>
    <property type="match status" value="1"/>
</dbReference>
<evidence type="ECO:0000313" key="8">
    <source>
        <dbReference type="EMBL" id="MFC5463359.1"/>
    </source>
</evidence>
<dbReference type="InterPro" id="IPR005151">
    <property type="entry name" value="Tail-specific_protease"/>
</dbReference>
<keyword evidence="9" id="KW-1185">Reference proteome</keyword>
<keyword evidence="6" id="KW-1133">Transmembrane helix</keyword>
<dbReference type="InterPro" id="IPR029045">
    <property type="entry name" value="ClpP/crotonase-like_dom_sf"/>
</dbReference>
<dbReference type="InterPro" id="IPR004447">
    <property type="entry name" value="Peptidase_S41A"/>
</dbReference>
<feature type="transmembrane region" description="Helical" evidence="6">
    <location>
        <begin position="24"/>
        <end position="46"/>
    </location>
</feature>
<dbReference type="InterPro" id="IPR036366">
    <property type="entry name" value="PGBDSf"/>
</dbReference>
<dbReference type="Gene3D" id="1.10.101.10">
    <property type="entry name" value="PGBD-like superfamily/PGBD"/>
    <property type="match status" value="1"/>
</dbReference>
<dbReference type="InterPro" id="IPR036034">
    <property type="entry name" value="PDZ_sf"/>
</dbReference>
<keyword evidence="6" id="KW-0812">Transmembrane</keyword>
<dbReference type="Pfam" id="PF22694">
    <property type="entry name" value="CtpB_N-like"/>
    <property type="match status" value="1"/>
</dbReference>
<dbReference type="PANTHER" id="PTHR32060">
    <property type="entry name" value="TAIL-SPECIFIC PROTEASE"/>
    <property type="match status" value="1"/>
</dbReference>
<dbReference type="Pfam" id="PF17820">
    <property type="entry name" value="PDZ_6"/>
    <property type="match status" value="1"/>
</dbReference>
<proteinExistence type="inferred from homology"/>
<organism evidence="8 9">
    <name type="scientific">Lederbergia graminis</name>
    <dbReference type="NCBI Taxonomy" id="735518"/>
    <lineage>
        <taxon>Bacteria</taxon>
        <taxon>Bacillati</taxon>
        <taxon>Bacillota</taxon>
        <taxon>Bacilli</taxon>
        <taxon>Bacillales</taxon>
        <taxon>Bacillaceae</taxon>
        <taxon>Lederbergia</taxon>
    </lineage>
</organism>
<dbReference type="Gene3D" id="2.30.42.10">
    <property type="match status" value="1"/>
</dbReference>
<sequence>MENDDHLVKQEENNNYIRMKKFKFVMMLFIVIFLTAGITLVALSFGDEKVVKMGRMEFNKLFTAYDELVGKYMDDLDKEALIDGAINGMVDAIGDPYTDYMTSEENAKFQESVTSSFEGIGAEVQELDGYVTVVSPIKGSPAEKAGVRPNDRIVTVDGENIQGMSATEAVLLIRGEKGTQVTLGIQRQGQQELIEITITRDQIPINTVYAEMLENNIAKIQITNFSSHTLQDLSTAISDMEEQGMKSLIIDVRRNPGGFLDQALMISNLFVPEGKNLYQIEYRDGTVIPEKARGGKKIDVPTVVLIDGGSASASEILAAAVSESANIPLVGEKSFGKGTVQTQKDFDDESNLKYTMAKWLTPEGNWIHEKGITPDYEVSLPEYASLPYINPDLELKESVMSKDVEAIEQMLEVLGFNPGKVDPFFDEETAKAVIEFQKSEELEETGIVTGETTIRLMRNLSDYLRENDPQVQKAIEVLIQQ</sequence>
<dbReference type="SUPFAM" id="SSF52096">
    <property type="entry name" value="ClpP/crotonase"/>
    <property type="match status" value="1"/>
</dbReference>
<evidence type="ECO:0000256" key="2">
    <source>
        <dbReference type="ARBA" id="ARBA00022670"/>
    </source>
</evidence>
<dbReference type="Gene3D" id="3.30.750.44">
    <property type="match status" value="1"/>
</dbReference>
<dbReference type="CDD" id="cd06782">
    <property type="entry name" value="cpPDZ_CPP-like"/>
    <property type="match status" value="1"/>
</dbReference>
<evidence type="ECO:0000256" key="3">
    <source>
        <dbReference type="ARBA" id="ARBA00022801"/>
    </source>
</evidence>
<dbReference type="Pfam" id="PF01471">
    <property type="entry name" value="PG_binding_1"/>
    <property type="match status" value="1"/>
</dbReference>
<dbReference type="Proteomes" id="UP001596147">
    <property type="component" value="Unassembled WGS sequence"/>
</dbReference>
<evidence type="ECO:0000256" key="1">
    <source>
        <dbReference type="ARBA" id="ARBA00009179"/>
    </source>
</evidence>
<dbReference type="EMBL" id="JBHSMC010000001">
    <property type="protein sequence ID" value="MFC5463359.1"/>
    <property type="molecule type" value="Genomic_DNA"/>
</dbReference>
<gene>
    <name evidence="8" type="ORF">ACFPM4_01185</name>
</gene>
<dbReference type="SMART" id="SM00228">
    <property type="entry name" value="PDZ"/>
    <property type="match status" value="1"/>
</dbReference>
<dbReference type="SUPFAM" id="SSF50156">
    <property type="entry name" value="PDZ domain-like"/>
    <property type="match status" value="1"/>
</dbReference>